<dbReference type="AlphaFoldDB" id="A0A915LA34"/>
<organism evidence="2 3">
    <name type="scientific">Romanomermis culicivorax</name>
    <name type="common">Nematode worm</name>
    <dbReference type="NCBI Taxonomy" id="13658"/>
    <lineage>
        <taxon>Eukaryota</taxon>
        <taxon>Metazoa</taxon>
        <taxon>Ecdysozoa</taxon>
        <taxon>Nematoda</taxon>
        <taxon>Enoplea</taxon>
        <taxon>Dorylaimia</taxon>
        <taxon>Mermithida</taxon>
        <taxon>Mermithoidea</taxon>
        <taxon>Mermithidae</taxon>
        <taxon>Romanomermis</taxon>
    </lineage>
</organism>
<accession>A0A915LA34</accession>
<proteinExistence type="predicted"/>
<dbReference type="WBParaSite" id="nRc.2.0.1.t47980-RA">
    <property type="protein sequence ID" value="nRc.2.0.1.t47980-RA"/>
    <property type="gene ID" value="nRc.2.0.1.g47980"/>
</dbReference>
<evidence type="ECO:0000313" key="2">
    <source>
        <dbReference type="Proteomes" id="UP000887565"/>
    </source>
</evidence>
<dbReference type="Proteomes" id="UP000887565">
    <property type="component" value="Unplaced"/>
</dbReference>
<feature type="compositionally biased region" description="Basic and acidic residues" evidence="1">
    <location>
        <begin position="42"/>
        <end position="57"/>
    </location>
</feature>
<name>A0A915LA34_ROMCU</name>
<keyword evidence="2" id="KW-1185">Reference proteome</keyword>
<protein>
    <submittedName>
        <fullName evidence="3">Secreted protein</fullName>
    </submittedName>
</protein>
<sequence>MNSRSSSGRSLIFLPLILQMNKHAYHSEAAFSINKRTPFHRNCNDGQRKERQSRDSEQPITSVMFDTDEVRTISLHLAFVSLKDSWKAANKRCSCTSDNL</sequence>
<reference evidence="3" key="1">
    <citation type="submission" date="2022-11" db="UniProtKB">
        <authorList>
            <consortium name="WormBaseParasite"/>
        </authorList>
    </citation>
    <scope>IDENTIFICATION</scope>
</reference>
<evidence type="ECO:0000313" key="3">
    <source>
        <dbReference type="WBParaSite" id="nRc.2.0.1.t47980-RA"/>
    </source>
</evidence>
<feature type="region of interest" description="Disordered" evidence="1">
    <location>
        <begin position="40"/>
        <end position="59"/>
    </location>
</feature>
<evidence type="ECO:0000256" key="1">
    <source>
        <dbReference type="SAM" id="MobiDB-lite"/>
    </source>
</evidence>